<evidence type="ECO:0000256" key="12">
    <source>
        <dbReference type="HAMAP-Rule" id="MF_00188"/>
    </source>
</evidence>
<evidence type="ECO:0000256" key="8">
    <source>
        <dbReference type="ARBA" id="ARBA00022833"/>
    </source>
</evidence>
<evidence type="ECO:0000313" key="15">
    <source>
        <dbReference type="Proteomes" id="UP000251800"/>
    </source>
</evidence>
<evidence type="ECO:0000256" key="3">
    <source>
        <dbReference type="ARBA" id="ARBA00022475"/>
    </source>
</evidence>
<evidence type="ECO:0000256" key="11">
    <source>
        <dbReference type="ARBA" id="ARBA00023136"/>
    </source>
</evidence>
<dbReference type="GO" id="GO:0008270">
    <property type="term" value="F:zinc ion binding"/>
    <property type="evidence" value="ECO:0007669"/>
    <property type="project" value="UniProtKB-UniRule"/>
</dbReference>
<proteinExistence type="inferred from homology"/>
<keyword evidence="6 12" id="KW-0479">Metal-binding</keyword>
<dbReference type="InterPro" id="IPR001915">
    <property type="entry name" value="Peptidase_M48"/>
</dbReference>
<keyword evidence="15" id="KW-1185">Reference proteome</keyword>
<keyword evidence="3 12" id="KW-1003">Cell membrane</keyword>
<keyword evidence="7 12" id="KW-0378">Hydrolase</keyword>
<feature type="transmembrane region" description="Helical" evidence="12">
    <location>
        <begin position="43"/>
        <end position="63"/>
    </location>
</feature>
<dbReference type="InterPro" id="IPR050083">
    <property type="entry name" value="HtpX_protease"/>
</dbReference>
<comment type="subcellular location">
    <subcellularLocation>
        <location evidence="1 12">Cell membrane</location>
        <topology evidence="1 12">Multi-pass membrane protein</topology>
    </subcellularLocation>
</comment>
<dbReference type="InterPro" id="IPR022919">
    <property type="entry name" value="Pept_M48_protease_HtpX"/>
</dbReference>
<accession>A0A363UK52</accession>
<feature type="binding site" evidence="12">
    <location>
        <position position="154"/>
    </location>
    <ligand>
        <name>Zn(2+)</name>
        <dbReference type="ChEBI" id="CHEBI:29105"/>
        <note>catalytic</note>
    </ligand>
</feature>
<keyword evidence="9 12" id="KW-1133">Transmembrane helix</keyword>
<dbReference type="Proteomes" id="UP000251800">
    <property type="component" value="Unassembled WGS sequence"/>
</dbReference>
<keyword evidence="12" id="KW-0346">Stress response</keyword>
<evidence type="ECO:0000256" key="9">
    <source>
        <dbReference type="ARBA" id="ARBA00022989"/>
    </source>
</evidence>
<gene>
    <name evidence="12" type="primary">htpX</name>
    <name evidence="14" type="ORF">DEH80_10280</name>
</gene>
<evidence type="ECO:0000256" key="1">
    <source>
        <dbReference type="ARBA" id="ARBA00004651"/>
    </source>
</evidence>
<evidence type="ECO:0000256" key="2">
    <source>
        <dbReference type="ARBA" id="ARBA00009779"/>
    </source>
</evidence>
<dbReference type="PANTHER" id="PTHR43221">
    <property type="entry name" value="PROTEASE HTPX"/>
    <property type="match status" value="1"/>
</dbReference>
<dbReference type="GO" id="GO:0004222">
    <property type="term" value="F:metalloendopeptidase activity"/>
    <property type="evidence" value="ECO:0007669"/>
    <property type="project" value="UniProtKB-UniRule"/>
</dbReference>
<dbReference type="PANTHER" id="PTHR43221:SF1">
    <property type="entry name" value="PROTEASE HTPX"/>
    <property type="match status" value="1"/>
</dbReference>
<evidence type="ECO:0000313" key="14">
    <source>
        <dbReference type="EMBL" id="PWN55801.1"/>
    </source>
</evidence>
<evidence type="ECO:0000259" key="13">
    <source>
        <dbReference type="Pfam" id="PF01435"/>
    </source>
</evidence>
<dbReference type="CDD" id="cd07335">
    <property type="entry name" value="M48B_HtpX_like"/>
    <property type="match status" value="1"/>
</dbReference>
<dbReference type="EC" id="3.4.24.-" evidence="12"/>
<comment type="cofactor">
    <cofactor evidence="12">
        <name>Zn(2+)</name>
        <dbReference type="ChEBI" id="CHEBI:29105"/>
    </cofactor>
    <text evidence="12">Binds 1 zinc ion per subunit.</text>
</comment>
<dbReference type="OrthoDB" id="15218at2"/>
<evidence type="ECO:0000256" key="6">
    <source>
        <dbReference type="ARBA" id="ARBA00022723"/>
    </source>
</evidence>
<dbReference type="RefSeq" id="WP_109720413.1">
    <property type="nucleotide sequence ID" value="NZ_QEQK01000008.1"/>
</dbReference>
<dbReference type="Pfam" id="PF01435">
    <property type="entry name" value="Peptidase_M48"/>
    <property type="match status" value="1"/>
</dbReference>
<organism evidence="14 15">
    <name type="scientific">Abyssibacter profundi</name>
    <dbReference type="NCBI Taxonomy" id="2182787"/>
    <lineage>
        <taxon>Bacteria</taxon>
        <taxon>Pseudomonadati</taxon>
        <taxon>Pseudomonadota</taxon>
        <taxon>Gammaproteobacteria</taxon>
        <taxon>Chromatiales</taxon>
        <taxon>Oceanococcaceae</taxon>
        <taxon>Abyssibacter</taxon>
    </lineage>
</organism>
<reference evidence="14 15" key="1">
    <citation type="submission" date="2018-05" db="EMBL/GenBank/DDBJ databases">
        <title>Abyssibacter profundi OUC007T gen. nov., sp. nov, a marine bacterium isolated from seawater of the Mariana Trench.</title>
        <authorList>
            <person name="Zhou S."/>
        </authorList>
    </citation>
    <scope>NUCLEOTIDE SEQUENCE [LARGE SCALE GENOMIC DNA]</scope>
    <source>
        <strain evidence="14 15">OUC007</strain>
    </source>
</reference>
<feature type="transmembrane region" description="Helical" evidence="12">
    <location>
        <begin position="160"/>
        <end position="181"/>
    </location>
</feature>
<feature type="domain" description="Peptidase M48" evidence="13">
    <location>
        <begin position="84"/>
        <end position="294"/>
    </location>
</feature>
<keyword evidence="11 12" id="KW-0472">Membrane</keyword>
<feature type="transmembrane region" description="Helical" evidence="12">
    <location>
        <begin position="201"/>
        <end position="222"/>
    </location>
</feature>
<keyword evidence="4 12" id="KW-0645">Protease</keyword>
<dbReference type="AlphaFoldDB" id="A0A363UK52"/>
<evidence type="ECO:0000256" key="5">
    <source>
        <dbReference type="ARBA" id="ARBA00022692"/>
    </source>
</evidence>
<keyword evidence="5 12" id="KW-0812">Transmembrane</keyword>
<feature type="binding site" evidence="12">
    <location>
        <position position="227"/>
    </location>
    <ligand>
        <name>Zn(2+)</name>
        <dbReference type="ChEBI" id="CHEBI:29105"/>
        <note>catalytic</note>
    </ligand>
</feature>
<comment type="similarity">
    <text evidence="2 12">Belongs to the peptidase M48B family.</text>
</comment>
<feature type="transmembrane region" description="Helical" evidence="12">
    <location>
        <begin position="12"/>
        <end position="31"/>
    </location>
</feature>
<evidence type="ECO:0000256" key="7">
    <source>
        <dbReference type="ARBA" id="ARBA00022801"/>
    </source>
</evidence>
<dbReference type="HAMAP" id="MF_00188">
    <property type="entry name" value="Pept_M48_protease_HtpX"/>
    <property type="match status" value="1"/>
</dbReference>
<dbReference type="EMBL" id="QEQK01000008">
    <property type="protein sequence ID" value="PWN55801.1"/>
    <property type="molecule type" value="Genomic_DNA"/>
</dbReference>
<sequence length="297" mass="31999">MKRILLFVATNIAIMVVLTAVLFVLSAVFGIDLAQSTGGQFNYAGTLLLAAVFGFGGAFISLAMSKWMAKRSMGAQVIERPSNSQEAWLLQTVQRLARQAGIGMPEVAIFHSPAPNAFATGASKNNALVAVSTGLLQTMSADEVEAVLGHEIGHIANGDMVTLTLIQGVVNTFVIFLARLAAFFVDRVIFRNQDGRGPGYFISWIVFEILFGVLASIVVCWFSRQREFRADAAGAHLAGRRKMIAALRRLQGGQPEPLPEQFSAFGIAGGVGQGLRHLFMTHPPLGERIRALEAADR</sequence>
<keyword evidence="8 12" id="KW-0862">Zinc</keyword>
<dbReference type="GO" id="GO:0005886">
    <property type="term" value="C:plasma membrane"/>
    <property type="evidence" value="ECO:0007669"/>
    <property type="project" value="UniProtKB-SubCell"/>
</dbReference>
<dbReference type="NCBIfam" id="NF003965">
    <property type="entry name" value="PRK05457.1"/>
    <property type="match status" value="1"/>
</dbReference>
<comment type="caution">
    <text evidence="14">The sequence shown here is derived from an EMBL/GenBank/DDBJ whole genome shotgun (WGS) entry which is preliminary data.</text>
</comment>
<keyword evidence="10 12" id="KW-0482">Metalloprotease</keyword>
<dbReference type="GO" id="GO:0006508">
    <property type="term" value="P:proteolysis"/>
    <property type="evidence" value="ECO:0007669"/>
    <property type="project" value="UniProtKB-KW"/>
</dbReference>
<dbReference type="Gene3D" id="3.30.2010.10">
    <property type="entry name" value="Metalloproteases ('zincins'), catalytic domain"/>
    <property type="match status" value="1"/>
</dbReference>
<protein>
    <recommendedName>
        <fullName evidence="12">Protease HtpX</fullName>
        <ecNumber evidence="12">3.4.24.-</ecNumber>
    </recommendedName>
    <alternativeName>
        <fullName evidence="12">Heat shock protein HtpX</fullName>
    </alternativeName>
</protein>
<feature type="binding site" evidence="12">
    <location>
        <position position="150"/>
    </location>
    <ligand>
        <name>Zn(2+)</name>
        <dbReference type="ChEBI" id="CHEBI:29105"/>
        <note>catalytic</note>
    </ligand>
</feature>
<evidence type="ECO:0000256" key="4">
    <source>
        <dbReference type="ARBA" id="ARBA00022670"/>
    </source>
</evidence>
<feature type="active site" evidence="12">
    <location>
        <position position="151"/>
    </location>
</feature>
<evidence type="ECO:0000256" key="10">
    <source>
        <dbReference type="ARBA" id="ARBA00023049"/>
    </source>
</evidence>
<name>A0A363UK52_9GAMM</name>